<proteinExistence type="predicted"/>
<organism evidence="4">
    <name type="scientific">Gongylonema pulchrum</name>
    <dbReference type="NCBI Taxonomy" id="637853"/>
    <lineage>
        <taxon>Eukaryota</taxon>
        <taxon>Metazoa</taxon>
        <taxon>Ecdysozoa</taxon>
        <taxon>Nematoda</taxon>
        <taxon>Chromadorea</taxon>
        <taxon>Rhabditida</taxon>
        <taxon>Spirurina</taxon>
        <taxon>Spiruromorpha</taxon>
        <taxon>Spiruroidea</taxon>
        <taxon>Gongylonematidae</taxon>
        <taxon>Gongylonema</taxon>
    </lineage>
</organism>
<accession>A0A183ES07</accession>
<sequence>MMRSHLGGATAGTFLLCFVALTQTPVHCYEPTLPDFLKAASEDAREEYYSLFKRQDELTKNQLNELLKEWSRKQGPQVEVLMFIPQIQNLEVRQYI</sequence>
<feature type="signal peptide" evidence="1">
    <location>
        <begin position="1"/>
        <end position="28"/>
    </location>
</feature>
<evidence type="ECO:0000313" key="4">
    <source>
        <dbReference type="WBParaSite" id="GPUH_0002377801-mRNA-1"/>
    </source>
</evidence>
<reference evidence="4" key="1">
    <citation type="submission" date="2016-06" db="UniProtKB">
        <authorList>
            <consortium name="WormBaseParasite"/>
        </authorList>
    </citation>
    <scope>IDENTIFICATION</scope>
</reference>
<keyword evidence="1" id="KW-0732">Signal</keyword>
<evidence type="ECO:0000313" key="2">
    <source>
        <dbReference type="EMBL" id="VDN41910.1"/>
    </source>
</evidence>
<gene>
    <name evidence="2" type="ORF">GPUH_LOCUS23749</name>
</gene>
<evidence type="ECO:0000256" key="1">
    <source>
        <dbReference type="SAM" id="SignalP"/>
    </source>
</evidence>
<protein>
    <submittedName>
        <fullName evidence="4">DUF148 domain-containing protein</fullName>
    </submittedName>
</protein>
<dbReference type="WBParaSite" id="GPUH_0002377801-mRNA-1">
    <property type="protein sequence ID" value="GPUH_0002377801-mRNA-1"/>
    <property type="gene ID" value="GPUH_0002377801"/>
</dbReference>
<reference evidence="2 3" key="2">
    <citation type="submission" date="2018-11" db="EMBL/GenBank/DDBJ databases">
        <authorList>
            <consortium name="Pathogen Informatics"/>
        </authorList>
    </citation>
    <scope>NUCLEOTIDE SEQUENCE [LARGE SCALE GENOMIC DNA]</scope>
</reference>
<dbReference type="EMBL" id="UYRT01098848">
    <property type="protein sequence ID" value="VDN41910.1"/>
    <property type="molecule type" value="Genomic_DNA"/>
</dbReference>
<name>A0A183ES07_9BILA</name>
<evidence type="ECO:0000313" key="3">
    <source>
        <dbReference type="Proteomes" id="UP000271098"/>
    </source>
</evidence>
<feature type="chain" id="PRO_5043139265" evidence="1">
    <location>
        <begin position="29"/>
        <end position="96"/>
    </location>
</feature>
<dbReference type="AlphaFoldDB" id="A0A183ES07"/>
<keyword evidence="3" id="KW-1185">Reference proteome</keyword>
<dbReference type="Proteomes" id="UP000271098">
    <property type="component" value="Unassembled WGS sequence"/>
</dbReference>